<feature type="region of interest" description="Disordered" evidence="1">
    <location>
        <begin position="506"/>
        <end position="538"/>
    </location>
</feature>
<accession>A0A0D7AB28</accession>
<proteinExistence type="predicted"/>
<dbReference type="EMBL" id="KN881914">
    <property type="protein sequence ID" value="KIY47850.1"/>
    <property type="molecule type" value="Genomic_DNA"/>
</dbReference>
<feature type="compositionally biased region" description="Polar residues" evidence="1">
    <location>
        <begin position="440"/>
        <end position="455"/>
    </location>
</feature>
<feature type="region of interest" description="Disordered" evidence="1">
    <location>
        <begin position="165"/>
        <end position="200"/>
    </location>
</feature>
<keyword evidence="3" id="KW-1185">Reference proteome</keyword>
<dbReference type="AlphaFoldDB" id="A0A0D7AB28"/>
<feature type="region of interest" description="Disordered" evidence="1">
    <location>
        <begin position="436"/>
        <end position="455"/>
    </location>
</feature>
<reference evidence="2 3" key="1">
    <citation type="journal article" date="2015" name="Fungal Genet. Biol.">
        <title>Evolution of novel wood decay mechanisms in Agaricales revealed by the genome sequences of Fistulina hepatica and Cylindrobasidium torrendii.</title>
        <authorList>
            <person name="Floudas D."/>
            <person name="Held B.W."/>
            <person name="Riley R."/>
            <person name="Nagy L.G."/>
            <person name="Koehler G."/>
            <person name="Ransdell A.S."/>
            <person name="Younus H."/>
            <person name="Chow J."/>
            <person name="Chiniquy J."/>
            <person name="Lipzen A."/>
            <person name="Tritt A."/>
            <person name="Sun H."/>
            <person name="Haridas S."/>
            <person name="LaButti K."/>
            <person name="Ohm R.A."/>
            <person name="Kues U."/>
            <person name="Blanchette R.A."/>
            <person name="Grigoriev I.V."/>
            <person name="Minto R.E."/>
            <person name="Hibbett D.S."/>
        </authorList>
    </citation>
    <scope>NUCLEOTIDE SEQUENCE [LARGE SCALE GENOMIC DNA]</scope>
    <source>
        <strain evidence="2 3">ATCC 64428</strain>
    </source>
</reference>
<name>A0A0D7AB28_9AGAR</name>
<gene>
    <name evidence="2" type="ORF">FISHEDRAFT_74191</name>
</gene>
<feature type="compositionally biased region" description="Polar residues" evidence="1">
    <location>
        <begin position="511"/>
        <end position="529"/>
    </location>
</feature>
<protein>
    <submittedName>
        <fullName evidence="2">Uncharacterized protein</fullName>
    </submittedName>
</protein>
<dbReference type="Proteomes" id="UP000054144">
    <property type="component" value="Unassembled WGS sequence"/>
</dbReference>
<evidence type="ECO:0000313" key="3">
    <source>
        <dbReference type="Proteomes" id="UP000054144"/>
    </source>
</evidence>
<evidence type="ECO:0000256" key="1">
    <source>
        <dbReference type="SAM" id="MobiDB-lite"/>
    </source>
</evidence>
<organism evidence="2 3">
    <name type="scientific">Fistulina hepatica ATCC 64428</name>
    <dbReference type="NCBI Taxonomy" id="1128425"/>
    <lineage>
        <taxon>Eukaryota</taxon>
        <taxon>Fungi</taxon>
        <taxon>Dikarya</taxon>
        <taxon>Basidiomycota</taxon>
        <taxon>Agaricomycotina</taxon>
        <taxon>Agaricomycetes</taxon>
        <taxon>Agaricomycetidae</taxon>
        <taxon>Agaricales</taxon>
        <taxon>Fistulinaceae</taxon>
        <taxon>Fistulina</taxon>
    </lineage>
</organism>
<feature type="compositionally biased region" description="Polar residues" evidence="1">
    <location>
        <begin position="165"/>
        <end position="175"/>
    </location>
</feature>
<feature type="compositionally biased region" description="Low complexity" evidence="1">
    <location>
        <begin position="181"/>
        <end position="198"/>
    </location>
</feature>
<evidence type="ECO:0000313" key="2">
    <source>
        <dbReference type="EMBL" id="KIY47850.1"/>
    </source>
</evidence>
<sequence>MFTVAAFSRFFQLLWYFLRRLVKPQKSSTVEFEPALPIHTAHRPRMASPDISVSALSSVVHLQKSPVLNGTRLLAIYNVVSTFTRASGNGSHKSPTFDIPFVREANLRLLAQRELRRKHDVRHAVFRGSATLSHDWCSHVSGVPFHTTRSKDAPCCAFPSCESSASPPELSNKSPKSGAVPSLTSTSTAGSTPSPITPANMTSESWQEINLLTPDRDQLPNSVDDCIVISPVEFDLGLSFATIPKATTTPVICDVSTLSVVTNAHSFDYATTSFDLNFTSTPPSKWQRVSVSVGDSAICLPVETMVSPPIEALSAFEDEAYDDNSPYPDVFDVTAYSRPDSIASSDPLVILESETESKSAATKVQSSVGLGVTLPQPADGDTIILSSTAGTAPLAINKTAASSTIKTLPPAKDQYRAAAYSRPAPTQELVELTSQDHSKLTMQGRPTSTVQDSTQTTEAIEVARPDTPPSPTKCDGVLRFPIIAKDSRSALVDLSSLTASRRVKKRDGMTQFASPHFSTSGMTSLKSNSPPWPSELIIPESPTKRVMPARPFSLMRTMPQSSTKARRTVIPRKVIHAWKKLSLPPPRFLKDPRPPVPALAKELADAAVSHGTHSLSSASPAQLVRQLTNPSMPTTPLSSLISLTGPTSSMTWTSILEMMPRDVTVKTSPLPRRVTINDSEPVAHGESIVSNGFDDSDDWYFTADPSNVSDRCSSYLTSDKFALSMTAIVQQLQDAYKDVSVGRPRTSRSSWEADKMCRCDDKRSWSSSVIATRSISWRRAPASLFSGTDDTFQYVDSPSKYSQDEGVSRYHDKNSYSDGLSRCNDGSPRGAYRTTMPARRNRVASGNEKPVHRKSVSWTGRANAMWLQRRARRSNSESWTEEEFMRVFAP</sequence>